<dbReference type="HOGENOM" id="CLU_1732457_0_0_1"/>
<organism evidence="1">
    <name type="scientific">Rhizophagus irregularis (strain DAOM 181602 / DAOM 197198 / MUCL 43194)</name>
    <name type="common">Arbuscular mycorrhizal fungus</name>
    <name type="synonym">Glomus intraradices</name>
    <dbReference type="NCBI Taxonomy" id="747089"/>
    <lineage>
        <taxon>Eukaryota</taxon>
        <taxon>Fungi</taxon>
        <taxon>Fungi incertae sedis</taxon>
        <taxon>Mucoromycota</taxon>
        <taxon>Glomeromycotina</taxon>
        <taxon>Glomeromycetes</taxon>
        <taxon>Glomerales</taxon>
        <taxon>Glomeraceae</taxon>
        <taxon>Rhizophagus</taxon>
    </lineage>
</organism>
<name>U9TBM8_RHIID</name>
<sequence>MIEMKKFLDNVGGGITSIDDKTKEIIANTNKIKIQNKEIILQNKKIIEILHFTPLNEEINNIFLLNEKLNTADDDDQDSKIEAKRIIPSELRDASQHVIREAGIILSAVNRKIMKHCYENICIYVRYYDSPIEHTRKFVAIVVERIIILKS</sequence>
<proteinExistence type="predicted"/>
<reference evidence="1" key="1">
    <citation type="submission" date="2013-07" db="EMBL/GenBank/DDBJ databases">
        <title>The genome of an arbuscular mycorrhizal fungus provides insights into the evolution of the oldest plant symbiosis.</title>
        <authorList>
            <consortium name="DOE Joint Genome Institute"/>
            <person name="Tisserant E."/>
            <person name="Malbreil M."/>
            <person name="Kuo A."/>
            <person name="Kohler A."/>
            <person name="Symeonidi A."/>
            <person name="Balestrini R."/>
            <person name="Charron P."/>
            <person name="Duensing N."/>
            <person name="Frei-dit-Frey N."/>
            <person name="Gianinazzi-Pearson V."/>
            <person name="Gilbert B."/>
            <person name="Handa Y."/>
            <person name="Hijri M."/>
            <person name="Kaul R."/>
            <person name="Kawaguchi M."/>
            <person name="Krajinski F."/>
            <person name="Lammers P."/>
            <person name="Lapierre D."/>
            <person name="Masclaux F.G."/>
            <person name="Murat C."/>
            <person name="Morin E."/>
            <person name="Ndikumana S."/>
            <person name="Pagni M."/>
            <person name="Petitpierre D."/>
            <person name="Requena N."/>
            <person name="Rosikiewicz P."/>
            <person name="Riley R."/>
            <person name="Saito K."/>
            <person name="San Clemente H."/>
            <person name="Shapiro H."/>
            <person name="van Tuinen D."/>
            <person name="Becard G."/>
            <person name="Bonfante P."/>
            <person name="Paszkowski U."/>
            <person name="Shachar-Hill Y."/>
            <person name="Young J.P."/>
            <person name="Sanders I.R."/>
            <person name="Henrissat B."/>
            <person name="Rensing S.A."/>
            <person name="Grigoriev I.V."/>
            <person name="Corradi N."/>
            <person name="Roux C."/>
            <person name="Martin F."/>
        </authorList>
    </citation>
    <scope>NUCLEOTIDE SEQUENCE</scope>
    <source>
        <strain evidence="1">DAOM 197198</strain>
    </source>
</reference>
<dbReference type="AlphaFoldDB" id="U9TBM8"/>
<protein>
    <submittedName>
        <fullName evidence="1">Uncharacterized protein</fullName>
    </submittedName>
</protein>
<accession>U9TBM8</accession>
<evidence type="ECO:0000313" key="1">
    <source>
        <dbReference type="EMBL" id="ESA03723.1"/>
    </source>
</evidence>
<gene>
    <name evidence="1" type="ORF">GLOINDRAFT_83276</name>
</gene>
<dbReference type="EMBL" id="KI294855">
    <property type="protein sequence ID" value="ESA03723.1"/>
    <property type="molecule type" value="Genomic_DNA"/>
</dbReference>